<dbReference type="InterPro" id="IPR016147">
    <property type="entry name" value="Pili_assmbl_chaperone_N"/>
</dbReference>
<dbReference type="NCBIfam" id="NF007392">
    <property type="entry name" value="PRK09918.1"/>
    <property type="match status" value="1"/>
</dbReference>
<dbReference type="PRINTS" id="PR00969">
    <property type="entry name" value="CHAPERONPILI"/>
</dbReference>
<dbReference type="InterPro" id="IPR050643">
    <property type="entry name" value="Periplasmic_pilus_chap"/>
</dbReference>
<evidence type="ECO:0000256" key="4">
    <source>
        <dbReference type="ARBA" id="ARBA00022764"/>
    </source>
</evidence>
<dbReference type="Pfam" id="PF00345">
    <property type="entry name" value="PapD_N"/>
    <property type="match status" value="1"/>
</dbReference>
<dbReference type="GO" id="GO:0071555">
    <property type="term" value="P:cell wall organization"/>
    <property type="evidence" value="ECO:0007669"/>
    <property type="project" value="InterPro"/>
</dbReference>
<dbReference type="InterPro" id="IPR008962">
    <property type="entry name" value="PapD-like_sf"/>
</dbReference>
<organism evidence="8 9">
    <name type="scientific">Pseudomonas frederiksbergensis</name>
    <dbReference type="NCBI Taxonomy" id="104087"/>
    <lineage>
        <taxon>Bacteria</taxon>
        <taxon>Pseudomonadati</taxon>
        <taxon>Pseudomonadota</taxon>
        <taxon>Gammaproteobacteria</taxon>
        <taxon>Pseudomonadales</taxon>
        <taxon>Pseudomonadaceae</taxon>
        <taxon>Pseudomonas</taxon>
    </lineage>
</organism>
<reference evidence="8 9" key="1">
    <citation type="submission" date="2016-10" db="EMBL/GenBank/DDBJ databases">
        <title>Comparative genome analysis of multiple Pseudomonas spp. focuses on biocontrol and plant growth promoting traits.</title>
        <authorList>
            <person name="Tao X.-Y."/>
            <person name="Taylor C.G."/>
        </authorList>
    </citation>
    <scope>NUCLEOTIDE SEQUENCE [LARGE SCALE GENOMIC DNA]</scope>
    <source>
        <strain evidence="8 9">37A10</strain>
    </source>
</reference>
<dbReference type="GO" id="GO:0030288">
    <property type="term" value="C:outer membrane-bounded periplasmic space"/>
    <property type="evidence" value="ECO:0007669"/>
    <property type="project" value="InterPro"/>
</dbReference>
<dbReference type="PANTHER" id="PTHR30251">
    <property type="entry name" value="PILUS ASSEMBLY CHAPERONE"/>
    <property type="match status" value="1"/>
</dbReference>
<proteinExistence type="inferred from homology"/>
<feature type="domain" description="Pili assembly chaperone N-terminal" evidence="7">
    <location>
        <begin position="31"/>
        <end position="144"/>
    </location>
</feature>
<dbReference type="Proteomes" id="UP000285349">
    <property type="component" value="Unassembled WGS sequence"/>
</dbReference>
<comment type="similarity">
    <text evidence="2">Belongs to the periplasmic pilus chaperone family.</text>
</comment>
<evidence type="ECO:0000256" key="3">
    <source>
        <dbReference type="ARBA" id="ARBA00022729"/>
    </source>
</evidence>
<dbReference type="PANTHER" id="PTHR30251:SF3">
    <property type="entry name" value="FIMBRIAL CHAPARONE PROTEIN"/>
    <property type="match status" value="1"/>
</dbReference>
<accession>A0A423JMN3</accession>
<evidence type="ECO:0000313" key="9">
    <source>
        <dbReference type="Proteomes" id="UP000285349"/>
    </source>
</evidence>
<evidence type="ECO:0000259" key="7">
    <source>
        <dbReference type="Pfam" id="PF00345"/>
    </source>
</evidence>
<evidence type="ECO:0000313" key="8">
    <source>
        <dbReference type="EMBL" id="RON38948.1"/>
    </source>
</evidence>
<dbReference type="AlphaFoldDB" id="A0A423JMN3"/>
<keyword evidence="5" id="KW-0143">Chaperone</keyword>
<feature type="chain" id="PRO_5019462398" evidence="6">
    <location>
        <begin position="29"/>
        <end position="238"/>
    </location>
</feature>
<dbReference type="SUPFAM" id="SSF49354">
    <property type="entry name" value="PapD-like"/>
    <property type="match status" value="1"/>
</dbReference>
<evidence type="ECO:0000256" key="2">
    <source>
        <dbReference type="ARBA" id="ARBA00007399"/>
    </source>
</evidence>
<dbReference type="InterPro" id="IPR001829">
    <property type="entry name" value="Pili_assmbl_chaperone_bac"/>
</dbReference>
<sequence>MPFFMSRAGFTTPLPLLFSLLVATQAYSAGMVPQTPVLVVEESLGEATMNVRNTDTRPALLHTTVENIEQDDEWLLVFTPPMARVEPGEVQQVRFILQNTQPLRTERLKRVIFEGISPIEGTSGARVNLGVRQNLPVILRPADLPVEREPWKRLKWSSVGGDLRVFNSSPYVVRLAKAIVPLPGVRSVDLPRTYILPGERLRLEGVPGAAAPVTGVRIFPATTYGFAVEQYDAAVINE</sequence>
<keyword evidence="4" id="KW-0574">Periplasm</keyword>
<dbReference type="EMBL" id="MOBQ01000056">
    <property type="protein sequence ID" value="RON38948.1"/>
    <property type="molecule type" value="Genomic_DNA"/>
</dbReference>
<gene>
    <name evidence="8" type="ORF">BK666_29555</name>
</gene>
<keyword evidence="3 6" id="KW-0732">Signal</keyword>
<evidence type="ECO:0000256" key="5">
    <source>
        <dbReference type="ARBA" id="ARBA00023186"/>
    </source>
</evidence>
<dbReference type="InterPro" id="IPR013783">
    <property type="entry name" value="Ig-like_fold"/>
</dbReference>
<feature type="signal peptide" evidence="6">
    <location>
        <begin position="1"/>
        <end position="28"/>
    </location>
</feature>
<dbReference type="InterPro" id="IPR036316">
    <property type="entry name" value="Pili_assmbl_chap_C_dom_sf"/>
</dbReference>
<protein>
    <submittedName>
        <fullName evidence="8">Fimbrial chaperone protein</fullName>
    </submittedName>
</protein>
<comment type="subcellular location">
    <subcellularLocation>
        <location evidence="1">Periplasm</location>
    </subcellularLocation>
</comment>
<evidence type="ECO:0000256" key="1">
    <source>
        <dbReference type="ARBA" id="ARBA00004418"/>
    </source>
</evidence>
<dbReference type="Gene3D" id="2.60.40.10">
    <property type="entry name" value="Immunoglobulins"/>
    <property type="match status" value="1"/>
</dbReference>
<name>A0A423JMN3_9PSED</name>
<comment type="caution">
    <text evidence="8">The sequence shown here is derived from an EMBL/GenBank/DDBJ whole genome shotgun (WGS) entry which is preliminary data.</text>
</comment>
<dbReference type="RefSeq" id="WP_259741162.1">
    <property type="nucleotide sequence ID" value="NZ_MOBQ01000056.1"/>
</dbReference>
<dbReference type="SUPFAM" id="SSF49584">
    <property type="entry name" value="Periplasmic chaperone C-domain"/>
    <property type="match status" value="1"/>
</dbReference>
<evidence type="ECO:0000256" key="6">
    <source>
        <dbReference type="SAM" id="SignalP"/>
    </source>
</evidence>